<dbReference type="RefSeq" id="WP_316016410.1">
    <property type="nucleotide sequence ID" value="NZ_JAWDID010000001.1"/>
</dbReference>
<feature type="transmembrane region" description="Helical" evidence="1">
    <location>
        <begin position="61"/>
        <end position="79"/>
    </location>
</feature>
<dbReference type="Proteomes" id="UP001254257">
    <property type="component" value="Unassembled WGS sequence"/>
</dbReference>
<keyword evidence="1" id="KW-1133">Transmembrane helix</keyword>
<dbReference type="EMBL" id="JAWDID010000001">
    <property type="protein sequence ID" value="MDU0338468.1"/>
    <property type="molecule type" value="Genomic_DNA"/>
</dbReference>
<dbReference type="Pfam" id="PF04892">
    <property type="entry name" value="VanZ"/>
    <property type="match status" value="1"/>
</dbReference>
<keyword evidence="1" id="KW-0812">Transmembrane</keyword>
<comment type="caution">
    <text evidence="3">The sequence shown here is derived from an EMBL/GenBank/DDBJ whole genome shotgun (WGS) entry which is preliminary data.</text>
</comment>
<evidence type="ECO:0000256" key="1">
    <source>
        <dbReference type="SAM" id="Phobius"/>
    </source>
</evidence>
<keyword evidence="1" id="KW-0472">Membrane</keyword>
<evidence type="ECO:0000259" key="2">
    <source>
        <dbReference type="Pfam" id="PF04892"/>
    </source>
</evidence>
<reference evidence="3 4" key="1">
    <citation type="submission" date="2023-09" db="EMBL/GenBank/DDBJ databases">
        <title>Whole genome shotgun sequencing (WGS) of Bosea sp. ZW T0_25, isolated from stored onions (Allium cepa).</title>
        <authorList>
            <person name="Stoll D.A."/>
            <person name="Huch M."/>
        </authorList>
    </citation>
    <scope>NUCLEOTIDE SEQUENCE [LARGE SCALE GENOMIC DNA]</scope>
    <source>
        <strain evidence="3 4">ZW T0_25</strain>
    </source>
</reference>
<name>A0ABU3S0Z4_9HYPH</name>
<feature type="domain" description="VanZ-like" evidence="2">
    <location>
        <begin position="38"/>
        <end position="106"/>
    </location>
</feature>
<keyword evidence="4" id="KW-1185">Reference proteome</keyword>
<dbReference type="InterPro" id="IPR006976">
    <property type="entry name" value="VanZ-like"/>
</dbReference>
<accession>A0ABU3S0Z4</accession>
<proteinExistence type="predicted"/>
<sequence length="122" mass="13373">MNSRALLRVLPWLLLAFIVFATLSSLEMRPRIGHAVHLERFGAFGLLGFLFAAVYPRRIAAVLLFVVAVAIGLEFFQLLSPDRHARLGDLLVKLAGGVCGVASCWLTMRFLPGVRGLLARVS</sequence>
<evidence type="ECO:0000313" key="3">
    <source>
        <dbReference type="EMBL" id="MDU0338468.1"/>
    </source>
</evidence>
<gene>
    <name evidence="3" type="ORF">RKE40_01165</name>
</gene>
<dbReference type="PIRSF" id="PIRSF033367">
    <property type="entry name" value="UCP033367_VanZ"/>
    <property type="match status" value="1"/>
</dbReference>
<evidence type="ECO:0000313" key="4">
    <source>
        <dbReference type="Proteomes" id="UP001254257"/>
    </source>
</evidence>
<feature type="transmembrane region" description="Helical" evidence="1">
    <location>
        <begin position="6"/>
        <end position="26"/>
    </location>
</feature>
<organism evidence="3 4">
    <name type="scientific">Bosea rubneri</name>
    <dbReference type="NCBI Taxonomy" id="3075434"/>
    <lineage>
        <taxon>Bacteria</taxon>
        <taxon>Pseudomonadati</taxon>
        <taxon>Pseudomonadota</taxon>
        <taxon>Alphaproteobacteria</taxon>
        <taxon>Hyphomicrobiales</taxon>
        <taxon>Boseaceae</taxon>
        <taxon>Bosea</taxon>
    </lineage>
</organism>
<feature type="transmembrane region" description="Helical" evidence="1">
    <location>
        <begin position="91"/>
        <end position="111"/>
    </location>
</feature>
<protein>
    <submittedName>
        <fullName evidence="3">VanZ family protein</fullName>
    </submittedName>
</protein>
<dbReference type="InterPro" id="IPR017015">
    <property type="entry name" value="UCP033367_VanZ"/>
</dbReference>
<feature type="transmembrane region" description="Helical" evidence="1">
    <location>
        <begin position="38"/>
        <end position="55"/>
    </location>
</feature>